<reference evidence="4" key="4">
    <citation type="submission" date="2020-10" db="EMBL/GenBank/DDBJ databases">
        <authorList>
            <consortium name="NCBI Pathogen Detection Project"/>
        </authorList>
    </citation>
    <scope>NUCLEOTIDE SEQUENCE</scope>
    <source>
        <strain evidence="4">Morganella morganii ARLG-3209</strain>
    </source>
</reference>
<organism evidence="6 8">
    <name type="scientific">Morganella morganii</name>
    <name type="common">Proteus morganii</name>
    <dbReference type="NCBI Taxonomy" id="582"/>
    <lineage>
        <taxon>Bacteria</taxon>
        <taxon>Pseudomonadati</taxon>
        <taxon>Pseudomonadota</taxon>
        <taxon>Gammaproteobacteria</taxon>
        <taxon>Enterobacterales</taxon>
        <taxon>Morganellaceae</taxon>
        <taxon>Morganella</taxon>
    </lineage>
</organism>
<name>A0A0H2QW40_MORMO</name>
<evidence type="ECO:0000313" key="3">
    <source>
        <dbReference type="EMBL" id="EMO9457791.1"/>
    </source>
</evidence>
<dbReference type="Pfam" id="PF03889">
    <property type="entry name" value="ArfA"/>
    <property type="match status" value="1"/>
</dbReference>
<dbReference type="InterPro" id="IPR005589">
    <property type="entry name" value="ArfA"/>
</dbReference>
<evidence type="ECO:0000313" key="5">
    <source>
        <dbReference type="EMBL" id="MBE8614557.1"/>
    </source>
</evidence>
<reference evidence="2 7" key="3">
    <citation type="submission" date="2018-04" db="EMBL/GenBank/DDBJ databases">
        <title>Whole genome sequencing of Morganella morganii AR_0133.</title>
        <authorList>
            <person name="Conlan S."/>
            <person name="Thomas P.J."/>
            <person name="Mullikin J."/>
            <person name="Frank K.M."/>
            <person name="Segre J.A."/>
        </authorList>
    </citation>
    <scope>NUCLEOTIDE SEQUENCE [LARGE SCALE GENOMIC DNA]</scope>
    <source>
        <strain evidence="2 7">AR_0133</strain>
    </source>
</reference>
<dbReference type="EMBL" id="PKLF01000029">
    <property type="protein sequence ID" value="MBE8614557.1"/>
    <property type="molecule type" value="Genomic_DNA"/>
</dbReference>
<evidence type="ECO:0000313" key="2">
    <source>
        <dbReference type="EMBL" id="AWC93455.1"/>
    </source>
</evidence>
<sequence>MTKYAHKRGVIQDNALEALLSDPLFRQRVEKNKKGKGSYNRKEKHNKAGYREASSKRLDNLLLLAF</sequence>
<reference evidence="3" key="6">
    <citation type="submission" date="2024-02" db="EMBL/GenBank/DDBJ databases">
        <authorList>
            <consortium name="Clinical and Environmental Microbiology Branch: Whole genome sequencing antimicrobial resistance pathogens in the healthcare setting"/>
        </authorList>
    </citation>
    <scope>NUCLEOTIDE SEQUENCE</scope>
    <source>
        <strain evidence="3">2023KU-00017</strain>
    </source>
</reference>
<dbReference type="EMBL" id="ABKJEP030000056">
    <property type="protein sequence ID" value="EMO9457791.1"/>
    <property type="molecule type" value="Genomic_DNA"/>
</dbReference>
<evidence type="ECO:0000256" key="1">
    <source>
        <dbReference type="SAM" id="MobiDB-lite"/>
    </source>
</evidence>
<dbReference type="GO" id="GO:0072344">
    <property type="term" value="P:rescue of stalled ribosome"/>
    <property type="evidence" value="ECO:0007669"/>
    <property type="project" value="InterPro"/>
</dbReference>
<feature type="region of interest" description="Disordered" evidence="1">
    <location>
        <begin position="30"/>
        <end position="52"/>
    </location>
</feature>
<dbReference type="EMBL" id="JAPNMI010000016">
    <property type="protein sequence ID" value="MCY0791862.1"/>
    <property type="molecule type" value="Genomic_DNA"/>
</dbReference>
<dbReference type="OrthoDB" id="8603552at2"/>
<gene>
    <name evidence="2" type="ORF">AM380_07295</name>
    <name evidence="5" type="ORF">CYG68_19565</name>
    <name evidence="4" type="ORF">I8608_003890</name>
    <name evidence="6" type="ORF">N0392_19555</name>
    <name evidence="3" type="ORF">PN925_003193</name>
</gene>
<reference evidence="5" key="1">
    <citation type="submission" date="2017-12" db="EMBL/GenBank/DDBJ databases">
        <title>Genome sequencing and analysis.</title>
        <authorList>
            <person name="Huang Y.-T."/>
        </authorList>
    </citation>
    <scope>NUCLEOTIDE SEQUENCE</scope>
    <source>
        <strain evidence="5">VGH116</strain>
    </source>
</reference>
<reference evidence="6" key="5">
    <citation type="submission" date="2022-08" db="EMBL/GenBank/DDBJ databases">
        <authorList>
            <person name="Dale J.L."/>
        </authorList>
    </citation>
    <scope>NUCLEOTIDE SEQUENCE</scope>
    <source>
        <strain evidence="6">2022EL-00758</strain>
    </source>
</reference>
<dbReference type="Proteomes" id="UP000650477">
    <property type="component" value="Unassembled WGS sequence"/>
</dbReference>
<dbReference type="AlphaFoldDB" id="A0A0H2QW40"/>
<protein>
    <submittedName>
        <fullName evidence="4">Alternative ribosome-rescue factor A</fullName>
    </submittedName>
    <submittedName>
        <fullName evidence="6">Ribosome alternative rescue factor ArfA</fullName>
    </submittedName>
</protein>
<dbReference type="Proteomes" id="UP001076655">
    <property type="component" value="Unassembled WGS sequence"/>
</dbReference>
<dbReference type="RefSeq" id="WP_025154662.1">
    <property type="nucleotide sequence ID" value="NZ_BRRE01000020.1"/>
</dbReference>
<dbReference type="EMBL" id="DACSWI010000019">
    <property type="protein sequence ID" value="HAT3810976.1"/>
    <property type="molecule type" value="Genomic_DNA"/>
</dbReference>
<evidence type="ECO:0000313" key="4">
    <source>
        <dbReference type="EMBL" id="HAT3810976.1"/>
    </source>
</evidence>
<proteinExistence type="predicted"/>
<accession>A0A0H2QW40</accession>
<dbReference type="Proteomes" id="UP000244682">
    <property type="component" value="Chromosome"/>
</dbReference>
<dbReference type="EMBL" id="CP028956">
    <property type="protein sequence ID" value="AWC93455.1"/>
    <property type="molecule type" value="Genomic_DNA"/>
</dbReference>
<evidence type="ECO:0000313" key="7">
    <source>
        <dbReference type="Proteomes" id="UP000244682"/>
    </source>
</evidence>
<dbReference type="Proteomes" id="UP000865968">
    <property type="component" value="Unassembled WGS sequence"/>
</dbReference>
<evidence type="ECO:0000313" key="8">
    <source>
        <dbReference type="Proteomes" id="UP001076655"/>
    </source>
</evidence>
<evidence type="ECO:0000313" key="6">
    <source>
        <dbReference type="EMBL" id="MCY0791862.1"/>
    </source>
</evidence>
<reference evidence="4" key="2">
    <citation type="journal article" date="2018" name="Genome Biol.">
        <title>SKESA: strategic k-mer extension for scrupulous assemblies.</title>
        <authorList>
            <person name="Souvorov A."/>
            <person name="Agarwala R."/>
            <person name="Lipman D.J."/>
        </authorList>
    </citation>
    <scope>NUCLEOTIDE SEQUENCE</scope>
    <source>
        <strain evidence="4">Morganella morganii ARLG-3209</strain>
    </source>
</reference>